<organism evidence="7 8">
    <name type="scientific">Candidatus Uhrbacteria bacterium GW2011_GWF2_44_350</name>
    <dbReference type="NCBI Taxonomy" id="1619000"/>
    <lineage>
        <taxon>Bacteria</taxon>
        <taxon>Candidatus Uhriibacteriota</taxon>
    </lineage>
</organism>
<dbReference type="Pfam" id="PF00535">
    <property type="entry name" value="Glycos_transf_2"/>
    <property type="match status" value="1"/>
</dbReference>
<dbReference type="PANTHER" id="PTHR43646:SF2">
    <property type="entry name" value="GLYCOSYLTRANSFERASE 2-LIKE DOMAIN-CONTAINING PROTEIN"/>
    <property type="match status" value="1"/>
</dbReference>
<keyword evidence="3" id="KW-0328">Glycosyltransferase</keyword>
<reference evidence="7 8" key="1">
    <citation type="journal article" date="2015" name="Nature">
        <title>rRNA introns, odd ribosomes, and small enigmatic genomes across a large radiation of phyla.</title>
        <authorList>
            <person name="Brown C.T."/>
            <person name="Hug L.A."/>
            <person name="Thomas B.C."/>
            <person name="Sharon I."/>
            <person name="Castelle C.J."/>
            <person name="Singh A."/>
            <person name="Wilkins M.J."/>
            <person name="Williams K.H."/>
            <person name="Banfield J.F."/>
        </authorList>
    </citation>
    <scope>NUCLEOTIDE SEQUENCE [LARGE SCALE GENOMIC DNA]</scope>
</reference>
<accession>A0A0G1JJJ3</accession>
<dbReference type="SUPFAM" id="SSF53448">
    <property type="entry name" value="Nucleotide-diphospho-sugar transferases"/>
    <property type="match status" value="1"/>
</dbReference>
<evidence type="ECO:0000256" key="3">
    <source>
        <dbReference type="ARBA" id="ARBA00022676"/>
    </source>
</evidence>
<keyword evidence="2" id="KW-1003">Cell membrane</keyword>
<evidence type="ECO:0000259" key="6">
    <source>
        <dbReference type="Pfam" id="PF00535"/>
    </source>
</evidence>
<feature type="domain" description="Glycosyltransferase 2-like" evidence="6">
    <location>
        <begin position="3"/>
        <end position="111"/>
    </location>
</feature>
<comment type="subcellular location">
    <subcellularLocation>
        <location evidence="1">Cell membrane</location>
    </subcellularLocation>
</comment>
<sequence length="240" mass="27577">MISIIIITKNEEDYLPILLRSIKKQTVQPLEVIVADADSTDRTREIAKQFGCRVVKGGMPSVGRNAGAKVAKGDTILFLDADVKLTDKHFLERAEHEMTARKFDFASCDVIPLSNHFFDRLAHGFYNFYSRLVLPFKAHAPGFCIFAKKSKHEILKGFDEAIPFCEDHDYAVRCRKIGKFGYLNSTHPEVSVRRLDRDGRLNILVKYFLGELHLMFLGPVRHNRFNYSFGYKKKEEELSD</sequence>
<dbReference type="Gene3D" id="3.90.550.10">
    <property type="entry name" value="Spore Coat Polysaccharide Biosynthesis Protein SpsA, Chain A"/>
    <property type="match status" value="1"/>
</dbReference>
<keyword evidence="5" id="KW-0472">Membrane</keyword>
<proteinExistence type="predicted"/>
<dbReference type="GO" id="GO:0005886">
    <property type="term" value="C:plasma membrane"/>
    <property type="evidence" value="ECO:0007669"/>
    <property type="project" value="UniProtKB-SubCell"/>
</dbReference>
<dbReference type="Proteomes" id="UP000034154">
    <property type="component" value="Unassembled WGS sequence"/>
</dbReference>
<protein>
    <submittedName>
        <fullName evidence="7">Glycosyl transferase family 2</fullName>
    </submittedName>
</protein>
<evidence type="ECO:0000256" key="1">
    <source>
        <dbReference type="ARBA" id="ARBA00004236"/>
    </source>
</evidence>
<evidence type="ECO:0000256" key="4">
    <source>
        <dbReference type="ARBA" id="ARBA00022679"/>
    </source>
</evidence>
<dbReference type="AlphaFoldDB" id="A0A0G1JJJ3"/>
<name>A0A0G1JJJ3_9BACT</name>
<dbReference type="GO" id="GO:0016757">
    <property type="term" value="F:glycosyltransferase activity"/>
    <property type="evidence" value="ECO:0007669"/>
    <property type="project" value="UniProtKB-KW"/>
</dbReference>
<keyword evidence="4 7" id="KW-0808">Transferase</keyword>
<evidence type="ECO:0000313" key="7">
    <source>
        <dbReference type="EMBL" id="KKT71776.1"/>
    </source>
</evidence>
<comment type="caution">
    <text evidence="7">The sequence shown here is derived from an EMBL/GenBank/DDBJ whole genome shotgun (WGS) entry which is preliminary data.</text>
</comment>
<evidence type="ECO:0000256" key="2">
    <source>
        <dbReference type="ARBA" id="ARBA00022475"/>
    </source>
</evidence>
<evidence type="ECO:0000313" key="8">
    <source>
        <dbReference type="Proteomes" id="UP000034154"/>
    </source>
</evidence>
<dbReference type="InterPro" id="IPR001173">
    <property type="entry name" value="Glyco_trans_2-like"/>
</dbReference>
<gene>
    <name evidence="7" type="ORF">UW63_C0008G0002</name>
</gene>
<dbReference type="EMBL" id="LCJB01000008">
    <property type="protein sequence ID" value="KKT71776.1"/>
    <property type="molecule type" value="Genomic_DNA"/>
</dbReference>
<dbReference type="PANTHER" id="PTHR43646">
    <property type="entry name" value="GLYCOSYLTRANSFERASE"/>
    <property type="match status" value="1"/>
</dbReference>
<evidence type="ECO:0000256" key="5">
    <source>
        <dbReference type="ARBA" id="ARBA00023136"/>
    </source>
</evidence>
<dbReference type="InterPro" id="IPR029044">
    <property type="entry name" value="Nucleotide-diphossugar_trans"/>
</dbReference>